<evidence type="ECO:0000256" key="10">
    <source>
        <dbReference type="ARBA" id="ARBA00031350"/>
    </source>
</evidence>
<dbReference type="CDD" id="cd02440">
    <property type="entry name" value="AdoMet_MTases"/>
    <property type="match status" value="1"/>
</dbReference>
<comment type="subcellular location">
    <subcellularLocation>
        <location evidence="1">Cytoplasm</location>
        <location evidence="1">Cytosol</location>
    </subcellularLocation>
</comment>
<protein>
    <recommendedName>
        <fullName evidence="4">protein-L-isoaspartate(D-aspartate) O-methyltransferase</fullName>
        <ecNumber evidence="4">2.1.1.77</ecNumber>
    </recommendedName>
    <alternativeName>
        <fullName evidence="10">L-isoaspartyl protein carboxyl methyltransferase</fullName>
    </alternativeName>
    <alternativeName>
        <fullName evidence="9">Protein-beta-aspartate methyltransferase</fullName>
    </alternativeName>
</protein>
<evidence type="ECO:0000256" key="6">
    <source>
        <dbReference type="ARBA" id="ARBA00022603"/>
    </source>
</evidence>
<dbReference type="NCBIfam" id="TIGR00080">
    <property type="entry name" value="pimt"/>
    <property type="match status" value="1"/>
</dbReference>
<dbReference type="GO" id="GO:0005829">
    <property type="term" value="C:cytosol"/>
    <property type="evidence" value="ECO:0007669"/>
    <property type="project" value="UniProtKB-SubCell"/>
</dbReference>
<dbReference type="InterPro" id="IPR029063">
    <property type="entry name" value="SAM-dependent_MTases_sf"/>
</dbReference>
<evidence type="ECO:0000256" key="2">
    <source>
        <dbReference type="ARBA" id="ARBA00005369"/>
    </source>
</evidence>
<name>A0A9P7C7A0_RHIOR</name>
<dbReference type="FunFam" id="3.40.50.150:FF:000235">
    <property type="entry name" value="Protein-L-isoaspartate O-methyltransferase"/>
    <property type="match status" value="1"/>
</dbReference>
<comment type="caution">
    <text evidence="14">The sequence shown here is derived from an EMBL/GenBank/DDBJ whole genome shotgun (WGS) entry which is preliminary data.</text>
</comment>
<dbReference type="GO" id="GO:0004719">
    <property type="term" value="F:protein-L-isoaspartate (D-aspartate) O-methyltransferase activity"/>
    <property type="evidence" value="ECO:0007669"/>
    <property type="project" value="UniProtKB-EC"/>
</dbReference>
<comment type="catalytic activity">
    <reaction evidence="11">
        <text>[protein]-L-isoaspartate + S-adenosyl-L-methionine = [protein]-L-isoaspartate alpha-methyl ester + S-adenosyl-L-homocysteine</text>
        <dbReference type="Rhea" id="RHEA:12705"/>
        <dbReference type="Rhea" id="RHEA-COMP:12143"/>
        <dbReference type="Rhea" id="RHEA-COMP:12144"/>
        <dbReference type="ChEBI" id="CHEBI:57856"/>
        <dbReference type="ChEBI" id="CHEBI:59789"/>
        <dbReference type="ChEBI" id="CHEBI:90596"/>
        <dbReference type="ChEBI" id="CHEBI:90598"/>
        <dbReference type="EC" id="2.1.1.77"/>
    </reaction>
    <physiologicalReaction direction="left-to-right" evidence="11">
        <dbReference type="Rhea" id="RHEA:12706"/>
    </physiologicalReaction>
</comment>
<feature type="domain" description="Reverse transcriptase" evidence="13">
    <location>
        <begin position="154"/>
        <end position="412"/>
    </location>
</feature>
<keyword evidence="7" id="KW-0808">Transferase</keyword>
<organism evidence="14 15">
    <name type="scientific">Rhizopus oryzae</name>
    <name type="common">Mucormycosis agent</name>
    <name type="synonym">Rhizopus arrhizus var. delemar</name>
    <dbReference type="NCBI Taxonomy" id="64495"/>
    <lineage>
        <taxon>Eukaryota</taxon>
        <taxon>Fungi</taxon>
        <taxon>Fungi incertae sedis</taxon>
        <taxon>Mucoromycota</taxon>
        <taxon>Mucoromycotina</taxon>
        <taxon>Mucoromycetes</taxon>
        <taxon>Mucorales</taxon>
        <taxon>Mucorineae</taxon>
        <taxon>Rhizopodaceae</taxon>
        <taxon>Rhizopus</taxon>
    </lineage>
</organism>
<dbReference type="GO" id="GO:0032259">
    <property type="term" value="P:methylation"/>
    <property type="evidence" value="ECO:0007669"/>
    <property type="project" value="UniProtKB-KW"/>
</dbReference>
<evidence type="ECO:0000256" key="8">
    <source>
        <dbReference type="ARBA" id="ARBA00022691"/>
    </source>
</evidence>
<dbReference type="Gene3D" id="3.40.50.150">
    <property type="entry name" value="Vaccinia Virus protein VP39"/>
    <property type="match status" value="1"/>
</dbReference>
<dbReference type="SUPFAM" id="SSF56672">
    <property type="entry name" value="DNA/RNA polymerases"/>
    <property type="match status" value="1"/>
</dbReference>
<evidence type="ECO:0000256" key="5">
    <source>
        <dbReference type="ARBA" id="ARBA00022490"/>
    </source>
</evidence>
<comment type="similarity">
    <text evidence="2">Belongs to the methyltransferase superfamily. L-isoaspartyl/D-aspartyl protein methyltransferase family.</text>
</comment>
<evidence type="ECO:0000256" key="12">
    <source>
        <dbReference type="ARBA" id="ARBA00054057"/>
    </source>
</evidence>
<evidence type="ECO:0000313" key="14">
    <source>
        <dbReference type="EMBL" id="KAG1538993.1"/>
    </source>
</evidence>
<dbReference type="InterPro" id="IPR043502">
    <property type="entry name" value="DNA/RNA_pol_sf"/>
</dbReference>
<dbReference type="InterPro" id="IPR000682">
    <property type="entry name" value="PCMT"/>
</dbReference>
<dbReference type="AlphaFoldDB" id="A0A9P7C7A0"/>
<dbReference type="PROSITE" id="PS01279">
    <property type="entry name" value="PCMT"/>
    <property type="match status" value="1"/>
</dbReference>
<sequence length="450" mass="50447">MAWRCSAETNLELVKNLLDSGIITNQRVFAAMKAIDRKDYCPRYAYEDSPQSIGYGATISAPHMHGYALDKLEPFLQPGMKALDIGSGSGYLAACMAAMVGDTGKVVGIEHISELVESSKRNVQKSHEDWIDSDRLELVEGDGRVGYEKEAPYDCIHVGAAAPTTPTKLIDQLKSPGRLFIPVGKYSQSIMIYDKDADGNVHEKKWLGVQESRGAIDQTLCLAEICHILRSHYHTKPVLAFLDIKSAYDTVDRNYIWEVLQPYISPPLLGLLRNLFDEVQIEVLLSNATSRRFHLKTGVLQGSILSPYLYSVYINQLPVYLRHQAIEDDTPPLYLAPLLNCLLYADDVILIANRSTMVDLLRKCEEHSIQMGYRWNPPKCIILDNQPQTVEYAIYDQVLPQATTFTYLGIPFKPGGHLDSEKLVQSNIFKAMSTMNVLSSIGFGHKWNMA</sequence>
<reference evidence="14" key="1">
    <citation type="journal article" date="2020" name="Microb. Genom.">
        <title>Genetic diversity of clinical and environmental Mucorales isolates obtained from an investigation of mucormycosis cases among solid organ transplant recipients.</title>
        <authorList>
            <person name="Nguyen M.H."/>
            <person name="Kaul D."/>
            <person name="Muto C."/>
            <person name="Cheng S.J."/>
            <person name="Richter R.A."/>
            <person name="Bruno V.M."/>
            <person name="Liu G."/>
            <person name="Beyhan S."/>
            <person name="Sundermann A.J."/>
            <person name="Mounaud S."/>
            <person name="Pasculle A.W."/>
            <person name="Nierman W.C."/>
            <person name="Driscoll E."/>
            <person name="Cumbie R."/>
            <person name="Clancy C.J."/>
            <person name="Dupont C.L."/>
        </authorList>
    </citation>
    <scope>NUCLEOTIDE SEQUENCE</scope>
    <source>
        <strain evidence="14">GL16</strain>
    </source>
</reference>
<dbReference type="PANTHER" id="PTHR11579:SF0">
    <property type="entry name" value="PROTEIN-L-ISOASPARTATE(D-ASPARTATE) O-METHYLTRANSFERASE"/>
    <property type="match status" value="1"/>
</dbReference>
<dbReference type="Pfam" id="PF00078">
    <property type="entry name" value="RVT_1"/>
    <property type="match status" value="1"/>
</dbReference>
<accession>A0A9P7C7A0</accession>
<evidence type="ECO:0000256" key="11">
    <source>
        <dbReference type="ARBA" id="ARBA00035815"/>
    </source>
</evidence>
<keyword evidence="6" id="KW-0489">Methyltransferase</keyword>
<dbReference type="InterPro" id="IPR000477">
    <property type="entry name" value="RT_dom"/>
</dbReference>
<keyword evidence="5" id="KW-0963">Cytoplasm</keyword>
<dbReference type="SUPFAM" id="SSF53335">
    <property type="entry name" value="S-adenosyl-L-methionine-dependent methyltransferases"/>
    <property type="match status" value="1"/>
</dbReference>
<dbReference type="OrthoDB" id="73890at2759"/>
<dbReference type="EC" id="2.1.1.77" evidence="4"/>
<dbReference type="PANTHER" id="PTHR11579">
    <property type="entry name" value="PROTEIN-L-ISOASPARTATE O-METHYLTRANSFERASE"/>
    <property type="match status" value="1"/>
</dbReference>
<evidence type="ECO:0000259" key="13">
    <source>
        <dbReference type="PROSITE" id="PS50878"/>
    </source>
</evidence>
<evidence type="ECO:0000256" key="1">
    <source>
        <dbReference type="ARBA" id="ARBA00004514"/>
    </source>
</evidence>
<gene>
    <name evidence="14" type="ORF">G6F51_009417</name>
</gene>
<comment type="function">
    <text evidence="12">Initiates the repair of damaged proteins by catalyzing methyl esterification of L-isoaspartyl and D-aspartyl residues produced by spontaneous isomerization and racemization of L-aspartyl and L-asparaginyl residues in aging peptides and proteins.</text>
</comment>
<dbReference type="Proteomes" id="UP000717996">
    <property type="component" value="Unassembled WGS sequence"/>
</dbReference>
<evidence type="ECO:0000256" key="3">
    <source>
        <dbReference type="ARBA" id="ARBA00011245"/>
    </source>
</evidence>
<dbReference type="EMBL" id="JAANIT010001724">
    <property type="protein sequence ID" value="KAG1538993.1"/>
    <property type="molecule type" value="Genomic_DNA"/>
</dbReference>
<dbReference type="PROSITE" id="PS50878">
    <property type="entry name" value="RT_POL"/>
    <property type="match status" value="1"/>
</dbReference>
<keyword evidence="8" id="KW-0949">S-adenosyl-L-methionine</keyword>
<evidence type="ECO:0000313" key="15">
    <source>
        <dbReference type="Proteomes" id="UP000717996"/>
    </source>
</evidence>
<evidence type="ECO:0000256" key="7">
    <source>
        <dbReference type="ARBA" id="ARBA00022679"/>
    </source>
</evidence>
<comment type="subunit">
    <text evidence="3">Monomer.</text>
</comment>
<dbReference type="GO" id="GO:0006950">
    <property type="term" value="P:response to stress"/>
    <property type="evidence" value="ECO:0007669"/>
    <property type="project" value="UniProtKB-ARBA"/>
</dbReference>
<evidence type="ECO:0000256" key="4">
    <source>
        <dbReference type="ARBA" id="ARBA00011890"/>
    </source>
</evidence>
<dbReference type="Pfam" id="PF01135">
    <property type="entry name" value="PCMT"/>
    <property type="match status" value="1"/>
</dbReference>
<proteinExistence type="inferred from homology"/>
<evidence type="ECO:0000256" key="9">
    <source>
        <dbReference type="ARBA" id="ARBA00031323"/>
    </source>
</evidence>